<gene>
    <name evidence="9" type="primary">KNAG0I02330</name>
    <name evidence="9" type="ordered locus">KNAG_0I02330</name>
</gene>
<dbReference type="HOGENOM" id="CLU_003123_0_0_1"/>
<dbReference type="EMBL" id="HE978322">
    <property type="protein sequence ID" value="CCK72019.1"/>
    <property type="molecule type" value="Genomic_DNA"/>
</dbReference>
<feature type="compositionally biased region" description="Polar residues" evidence="5">
    <location>
        <begin position="1527"/>
        <end position="1539"/>
    </location>
</feature>
<dbReference type="RefSeq" id="XP_022466264.1">
    <property type="nucleotide sequence ID" value="XM_022609916.1"/>
</dbReference>
<evidence type="ECO:0000259" key="6">
    <source>
        <dbReference type="Pfam" id="PF11262"/>
    </source>
</evidence>
<dbReference type="Proteomes" id="UP000006310">
    <property type="component" value="Chromosome 9"/>
</dbReference>
<dbReference type="OrthoDB" id="29024at2759"/>
<evidence type="ECO:0000256" key="3">
    <source>
        <dbReference type="ARBA" id="ARBA00019596"/>
    </source>
</evidence>
<dbReference type="InterPro" id="IPR021726">
    <property type="entry name" value="THO_THOC2_N"/>
</dbReference>
<evidence type="ECO:0000256" key="5">
    <source>
        <dbReference type="SAM" id="MobiDB-lite"/>
    </source>
</evidence>
<dbReference type="PANTHER" id="PTHR21597:SF0">
    <property type="entry name" value="THO COMPLEX SUBUNIT 2"/>
    <property type="match status" value="1"/>
</dbReference>
<reference evidence="9 10" key="1">
    <citation type="journal article" date="2011" name="Proc. Natl. Acad. Sci. U.S.A.">
        <title>Evolutionary erosion of yeast sex chromosomes by mating-type switching accidents.</title>
        <authorList>
            <person name="Gordon J.L."/>
            <person name="Armisen D."/>
            <person name="Proux-Wera E."/>
            <person name="Oheigeartaigh S.S."/>
            <person name="Byrne K.P."/>
            <person name="Wolfe K.H."/>
        </authorList>
    </citation>
    <scope>NUCLEOTIDE SEQUENCE [LARGE SCALE GENOMIC DNA]</scope>
    <source>
        <strain evidence="10">ATCC MYA-139 / BCRC 22969 / CBS 8797 / CCRC 22969 / KCTC 17520 / NBRC 10181 / NCYC 3082</strain>
    </source>
</reference>
<dbReference type="eggNOG" id="KOG1874">
    <property type="taxonomic scope" value="Eukaryota"/>
</dbReference>
<feature type="domain" description="THO complex subunitTHOC2 C-terminal" evidence="6">
    <location>
        <begin position="1117"/>
        <end position="1194"/>
    </location>
</feature>
<dbReference type="GO" id="GO:0006310">
    <property type="term" value="P:DNA recombination"/>
    <property type="evidence" value="ECO:0007669"/>
    <property type="project" value="EnsemblFungi"/>
</dbReference>
<dbReference type="InterPro" id="IPR040007">
    <property type="entry name" value="Tho2"/>
</dbReference>
<feature type="compositionally biased region" description="Basic and acidic residues" evidence="5">
    <location>
        <begin position="361"/>
        <end position="376"/>
    </location>
</feature>
<evidence type="ECO:0000313" key="9">
    <source>
        <dbReference type="EMBL" id="CCK72019.1"/>
    </source>
</evidence>
<feature type="compositionally biased region" description="Polar residues" evidence="5">
    <location>
        <begin position="378"/>
        <end position="391"/>
    </location>
</feature>
<dbReference type="GO" id="GO:0000446">
    <property type="term" value="C:nucleoplasmic THO complex"/>
    <property type="evidence" value="ECO:0007669"/>
    <property type="project" value="EnsemblFungi"/>
</dbReference>
<evidence type="ECO:0000256" key="2">
    <source>
        <dbReference type="ARBA" id="ARBA00007857"/>
    </source>
</evidence>
<keyword evidence="10" id="KW-1185">Reference proteome</keyword>
<dbReference type="GeneID" id="34527762"/>
<dbReference type="GO" id="GO:0006283">
    <property type="term" value="P:transcription-coupled nucleotide-excision repair"/>
    <property type="evidence" value="ECO:0007669"/>
    <property type="project" value="EnsemblFungi"/>
</dbReference>
<dbReference type="InterPro" id="IPR021418">
    <property type="entry name" value="THO_THOC2_C"/>
</dbReference>
<reference evidence="10" key="2">
    <citation type="submission" date="2012-08" db="EMBL/GenBank/DDBJ databases">
        <title>Genome sequence of Kazachstania naganishii.</title>
        <authorList>
            <person name="Gordon J.L."/>
            <person name="Armisen D."/>
            <person name="Proux-Wera E."/>
            <person name="OhEigeartaigh S.S."/>
            <person name="Byrne K.P."/>
            <person name="Wolfe K.H."/>
        </authorList>
    </citation>
    <scope>NUCLEOTIDE SEQUENCE [LARGE SCALE GENOMIC DNA]</scope>
    <source>
        <strain evidence="10">ATCC MYA-139 / BCRC 22969 / CBS 8797 / CCRC 22969 / KCTC 17520 / NBRC 10181 / NCYC 3082</strain>
    </source>
</reference>
<name>J7S9C8_HUIN7</name>
<dbReference type="GO" id="GO:0006368">
    <property type="term" value="P:transcription elongation by RNA polymerase II"/>
    <property type="evidence" value="ECO:0007669"/>
    <property type="project" value="EnsemblFungi"/>
</dbReference>
<evidence type="ECO:0000313" key="10">
    <source>
        <dbReference type="Proteomes" id="UP000006310"/>
    </source>
</evidence>
<dbReference type="GO" id="GO:0000445">
    <property type="term" value="C:THO complex part of transcription export complex"/>
    <property type="evidence" value="ECO:0007669"/>
    <property type="project" value="EnsemblFungi"/>
</dbReference>
<dbReference type="Pfam" id="PF11732">
    <property type="entry name" value="Thoc2"/>
    <property type="match status" value="1"/>
</dbReference>
<dbReference type="InterPro" id="IPR032302">
    <property type="entry name" value="THOC2_N"/>
</dbReference>
<dbReference type="GO" id="GO:0034063">
    <property type="term" value="P:stress granule assembly"/>
    <property type="evidence" value="ECO:0007669"/>
    <property type="project" value="EnsemblFungi"/>
</dbReference>
<dbReference type="GO" id="GO:0031124">
    <property type="term" value="P:mRNA 3'-end processing"/>
    <property type="evidence" value="ECO:0007669"/>
    <property type="project" value="EnsemblFungi"/>
</dbReference>
<proteinExistence type="inferred from homology"/>
<dbReference type="OMA" id="NQKLWLM"/>
<feature type="domain" description="THO complex subunitTHOC2 N-terminal" evidence="7">
    <location>
        <begin position="651"/>
        <end position="725"/>
    </location>
</feature>
<feature type="domain" description="THO complex subunit 2 N-terminal" evidence="8">
    <location>
        <begin position="38"/>
        <end position="649"/>
    </location>
</feature>
<dbReference type="STRING" id="1071383.J7S9C8"/>
<dbReference type="GO" id="GO:0003729">
    <property type="term" value="F:mRNA binding"/>
    <property type="evidence" value="ECO:0007669"/>
    <property type="project" value="TreeGrafter"/>
</dbReference>
<evidence type="ECO:0000259" key="8">
    <source>
        <dbReference type="Pfam" id="PF16134"/>
    </source>
</evidence>
<evidence type="ECO:0000256" key="1">
    <source>
        <dbReference type="ARBA" id="ARBA00004123"/>
    </source>
</evidence>
<dbReference type="KEGG" id="kng:KNAG_0I02330"/>
<organism evidence="9 10">
    <name type="scientific">Huiozyma naganishii (strain ATCC MYA-139 / BCRC 22969 / CBS 8797 / KCTC 17520 / NBRC 10181 / NCYC 3082 / Yp74L-3)</name>
    <name type="common">Yeast</name>
    <name type="synonym">Kazachstania naganishii</name>
    <dbReference type="NCBI Taxonomy" id="1071383"/>
    <lineage>
        <taxon>Eukaryota</taxon>
        <taxon>Fungi</taxon>
        <taxon>Dikarya</taxon>
        <taxon>Ascomycota</taxon>
        <taxon>Saccharomycotina</taxon>
        <taxon>Saccharomycetes</taxon>
        <taxon>Saccharomycetales</taxon>
        <taxon>Saccharomycetaceae</taxon>
        <taxon>Huiozyma</taxon>
    </lineage>
</organism>
<dbReference type="Pfam" id="PF16134">
    <property type="entry name" value="THOC2_N"/>
    <property type="match status" value="1"/>
</dbReference>
<feature type="compositionally biased region" description="Basic and acidic residues" evidence="5">
    <location>
        <begin position="1490"/>
        <end position="1525"/>
    </location>
</feature>
<protein>
    <recommendedName>
        <fullName evidence="3">THO complex subunit 2</fullName>
    </recommendedName>
</protein>
<dbReference type="GO" id="GO:0097185">
    <property type="term" value="P:cellular response to azide"/>
    <property type="evidence" value="ECO:0007669"/>
    <property type="project" value="EnsemblFungi"/>
</dbReference>
<comment type="subcellular location">
    <subcellularLocation>
        <location evidence="1">Nucleus</location>
    </subcellularLocation>
</comment>
<feature type="domain" description="THO complex subunitTHOC2 C-terminal" evidence="6">
    <location>
        <begin position="941"/>
        <end position="1114"/>
    </location>
</feature>
<dbReference type="GO" id="GO:0000781">
    <property type="term" value="C:chromosome, telomeric region"/>
    <property type="evidence" value="ECO:0007669"/>
    <property type="project" value="EnsemblFungi"/>
</dbReference>
<dbReference type="PANTHER" id="PTHR21597">
    <property type="entry name" value="THO2 PROTEIN"/>
    <property type="match status" value="1"/>
</dbReference>
<dbReference type="GO" id="GO:0006406">
    <property type="term" value="P:mRNA export from nucleus"/>
    <property type="evidence" value="ECO:0007669"/>
    <property type="project" value="EnsemblFungi"/>
</dbReference>
<sequence length="1553" mass="175699">MGSESLFERLNCLAKRRKESTASDTSPELHSFKKVETEGWSAKCESLITQLGAIEDDAERIQWFKKVLGELLMMVLDKEFGSGGLSLQNVADFIDSLGKVPPTDSKVETVSIIGKLYVAITSYIPGVVPNSEAETQVIELTKLVTSIHGEVYKFSALTSKINTKEQNVLLRHLLKKNKFELQKFNLLSESPVGFAQLTTLFVSFYSDNSRLAKLDYYTNEMYFIMGKFSLELIKSMDIFLGISAKYLYTNYSDMVAFLKATNFVRLGGPDTKNLALTNLLVVNLNEYDGELRESFWQICTILVQAGIVDADLVWHNLSPATESLEESLAKVETYLEKESTKGTDNPLAMAAALSAEDEDKDANMDAANKETAKDTGNDAETGTLENQESASMETLTSSGKIQFIRYLLIFGCWDDVYKLLRTYPKILYLDNDIPRLIARLLEVMITPLYEKTPFFLGTNGIRENLMITKSENGLLSHKPRLYTTSQTGDPFAGTELNVEMQFFFKEWSEGIPKCGTVDALFERSHEYLTVAGPKVAQSPSFVSKLCRIGIHDIETSQLKEESTDRWIDYVRKFLLPMTSTEFSNSIVTSELFSLMTLFPVERRYFMYNEMITKLSQDNILVKIGFNKAARDAKSILKSLSTDTISKESRNLSKVISCNPLATLTPTVKQVENYDKVSELIIYTTRYFNDFAFDVLQYILLLSLTKPRSSVQSDGVNQAAWVNRLAIFIAGLKKHGSKMDITNIIVYVTKTLHEGNIIAVSILKQLIITVGGIRDLNEVNVKTLIMLNSGSVLKSEARKSIFDHRESNVDNARRLIDLFKSENGVSEIMLLLYNLNLKSNTNDAHYKVLSSRSDEMKTLLWSFVELVKHCCKNGEFVRNVLSFPDLISKFHVSTPWAFHIWRDYMDEKINSRSKEDSNHSSSLDTIENIMNETQFENVDFTHLSRDLFITFWQLSLYDIKFEKGLYDEMKSTMEEDKKLKNGSRKPFSSGKLKRLLTSCIEHQKTFTRTRELLGQKSESWCQEFESAQILPFLQFALIPRALFSPPDAIYSATFVASAFQLESGMRLLDTLINSNVISALLFSCTVIEAGNLGIFFCSLFEWLEEQRAADGVFSSDQRRQLYDWHCSMTAQIIDLLSAKNYMSIRNGIEFMKYVSRVFPVVRDHVELLCGLLESNLVSEEREDIILPTSALLGHLKARLRKSAIALSDFCEMTPEEQLEAQKYAEEVKEIEEYDKMIKNEEKQEEIKRKLQENKLRREQTVQTVPTAHNDEEQSVEESATAAGQKKEAPARVPTGPSVASLQGTPPVGSASERAPPSGTVWSLNKLLACMEDVAYHVQANNVEKALKYIPDEQMQRDIRSLTRRTTLPLPDFRNSLYKLLSEYFESLIYYPKNPDFQRLLSNVRNGVMKLTRTVDDRSTADMYDSNAGASKSRYEAANGSASASKSTPTTGTNPRYKSARSSSSTKRASDPPKASFSAKRPSGDAPLGVERPGKRYKPADQRSTESMRGARQEFRGGYARERDPPRSRFSQNPQQQQPASRNGLPQGPKSRYQR</sequence>
<evidence type="ECO:0000256" key="4">
    <source>
        <dbReference type="ARBA" id="ARBA00023242"/>
    </source>
</evidence>
<feature type="region of interest" description="Disordered" evidence="5">
    <location>
        <begin position="357"/>
        <end position="391"/>
    </location>
</feature>
<keyword evidence="4" id="KW-0539">Nucleus</keyword>
<feature type="compositionally biased region" description="Polar residues" evidence="5">
    <location>
        <begin position="1438"/>
        <end position="1454"/>
    </location>
</feature>
<evidence type="ECO:0000259" key="7">
    <source>
        <dbReference type="Pfam" id="PF11732"/>
    </source>
</evidence>
<comment type="similarity">
    <text evidence="2">Belongs to the THOC2 family.</text>
</comment>
<accession>J7S9C8</accession>
<feature type="region of interest" description="Disordered" evidence="5">
    <location>
        <begin position="1256"/>
        <end position="1315"/>
    </location>
</feature>
<dbReference type="GO" id="GO:2001209">
    <property type="term" value="P:positive regulation of transcription elongation by RNA polymerase I"/>
    <property type="evidence" value="ECO:0007669"/>
    <property type="project" value="EnsemblFungi"/>
</dbReference>
<feature type="region of interest" description="Disordered" evidence="5">
    <location>
        <begin position="1419"/>
        <end position="1553"/>
    </location>
</feature>
<dbReference type="Pfam" id="PF11262">
    <property type="entry name" value="Tho2"/>
    <property type="match status" value="2"/>
</dbReference>